<evidence type="ECO:0000256" key="1">
    <source>
        <dbReference type="SAM" id="MobiDB-lite"/>
    </source>
</evidence>
<feature type="compositionally biased region" description="Low complexity" evidence="1">
    <location>
        <begin position="364"/>
        <end position="373"/>
    </location>
</feature>
<evidence type="ECO:0000313" key="2">
    <source>
        <dbReference type="EMBL" id="KAJ5113253.1"/>
    </source>
</evidence>
<dbReference type="AlphaFoldDB" id="A0A9W9G7D6"/>
<proteinExistence type="predicted"/>
<feature type="region of interest" description="Disordered" evidence="1">
    <location>
        <begin position="1"/>
        <end position="22"/>
    </location>
</feature>
<comment type="caution">
    <text evidence="2">The sequence shown here is derived from an EMBL/GenBank/DDBJ whole genome shotgun (WGS) entry which is preliminary data.</text>
</comment>
<organism evidence="2 3">
    <name type="scientific">Penicillium angulare</name>
    <dbReference type="NCBI Taxonomy" id="116970"/>
    <lineage>
        <taxon>Eukaryota</taxon>
        <taxon>Fungi</taxon>
        <taxon>Dikarya</taxon>
        <taxon>Ascomycota</taxon>
        <taxon>Pezizomycotina</taxon>
        <taxon>Eurotiomycetes</taxon>
        <taxon>Eurotiomycetidae</taxon>
        <taxon>Eurotiales</taxon>
        <taxon>Aspergillaceae</taxon>
        <taxon>Penicillium</taxon>
    </lineage>
</organism>
<reference evidence="2" key="2">
    <citation type="journal article" date="2023" name="IMA Fungus">
        <title>Comparative genomic study of the Penicillium genus elucidates a diverse pangenome and 15 lateral gene transfer events.</title>
        <authorList>
            <person name="Petersen C."/>
            <person name="Sorensen T."/>
            <person name="Nielsen M.R."/>
            <person name="Sondergaard T.E."/>
            <person name="Sorensen J.L."/>
            <person name="Fitzpatrick D.A."/>
            <person name="Frisvad J.C."/>
            <person name="Nielsen K.L."/>
        </authorList>
    </citation>
    <scope>NUCLEOTIDE SEQUENCE</scope>
    <source>
        <strain evidence="2">IBT 30069</strain>
    </source>
</reference>
<feature type="region of interest" description="Disordered" evidence="1">
    <location>
        <begin position="304"/>
        <end position="373"/>
    </location>
</feature>
<feature type="compositionally biased region" description="Basic residues" evidence="1">
    <location>
        <begin position="347"/>
        <end position="356"/>
    </location>
</feature>
<keyword evidence="3" id="KW-1185">Reference proteome</keyword>
<feature type="region of interest" description="Disordered" evidence="1">
    <location>
        <begin position="42"/>
        <end position="80"/>
    </location>
</feature>
<feature type="region of interest" description="Disordered" evidence="1">
    <location>
        <begin position="554"/>
        <end position="573"/>
    </location>
</feature>
<protein>
    <submittedName>
        <fullName evidence="2">Uncharacterized protein</fullName>
    </submittedName>
</protein>
<feature type="compositionally biased region" description="Polar residues" evidence="1">
    <location>
        <begin position="320"/>
        <end position="335"/>
    </location>
</feature>
<dbReference type="Proteomes" id="UP001149165">
    <property type="component" value="Unassembled WGS sequence"/>
</dbReference>
<dbReference type="OrthoDB" id="4185962at2759"/>
<evidence type="ECO:0000313" key="3">
    <source>
        <dbReference type="Proteomes" id="UP001149165"/>
    </source>
</evidence>
<gene>
    <name evidence="2" type="ORF">N7456_001787</name>
</gene>
<accession>A0A9W9G7D6</accession>
<dbReference type="EMBL" id="JAPQKH010000002">
    <property type="protein sequence ID" value="KAJ5113253.1"/>
    <property type="molecule type" value="Genomic_DNA"/>
</dbReference>
<sequence length="763" mass="84171">MEPDKSIYRSGQEPAIQPTARRSTFSLPFIFRTSKRRPRMLKDVSSIIDPPELPSPTCAERNHYPVFDPSNPQHNPPDSRLYRRMERQTSSSDSQKQPNWVHGLPIKSLRKAQSGFLAIRAGLFRRPQPSISVDDMSHMTLRHGQGVSSITTQEDLSFGCDLYRTAVSWSSPDDHLNIDALVRAGSFHPLTNIISAPVVLQSLNGSPDDFGTGFAGNTIAPVHLPPAALSSNEHDFCSSRSTDTRIIQVDGAAIESTQTKGALRKVSLTASTDWETLGGTSTGSVNDDDGKLLQDLTDVRHKVLDKATAPNRSNRRSDMTTEWSTHCVQGTSSCESCDEQENAEPSRKRKMPKSRRGPSIMRASSSMWSTISSNTSHGGSIGFLQSEAFVTQERLIPDEEPSTAAAGTCSTSSLTEGSVEATIAFPGIHHELLDQWRSESLDDEQGEDVGNIFNAERKTIVSHDQFAVMTTFPRASNLDYDRCDLPYPIDENATCTDLPRYNSDQLEEIEAQNLYPRLERDVLRDSQEMSPQNAMPSPTMGFSSAFLLASIQAQQPEAVPDRRSQSQNQRADTRHSFGLHISLPNEPGGRAEAHTWRQRDLHQFLLEQQPFADTHYAGSNWGWDGMGTQYDDSDYSTNFTAIFTPGSTMSQGETSATSISSLMWSPLHSPIDEEVLFPPVTRNEYWSAAGKTSSFYPDRGNEPVKAGRDYGIDATCNGGYPATAPLADEYQEIPWTTSYSSQSAVHAMIARGGSDSTDDFYPG</sequence>
<name>A0A9W9G7D6_9EURO</name>
<reference evidence="2" key="1">
    <citation type="submission" date="2022-11" db="EMBL/GenBank/DDBJ databases">
        <authorList>
            <person name="Petersen C."/>
        </authorList>
    </citation>
    <scope>NUCLEOTIDE SEQUENCE</scope>
    <source>
        <strain evidence="2">IBT 30069</strain>
    </source>
</reference>